<evidence type="ECO:0000256" key="11">
    <source>
        <dbReference type="ARBA" id="ARBA00047944"/>
    </source>
</evidence>
<evidence type="ECO:0000256" key="7">
    <source>
        <dbReference type="ARBA" id="ARBA00022603"/>
    </source>
</evidence>
<evidence type="ECO:0000256" key="8">
    <source>
        <dbReference type="ARBA" id="ARBA00022679"/>
    </source>
</evidence>
<dbReference type="GO" id="GO:0005737">
    <property type="term" value="C:cytoplasm"/>
    <property type="evidence" value="ECO:0007669"/>
    <property type="project" value="UniProtKB-SubCell"/>
</dbReference>
<evidence type="ECO:0000313" key="15">
    <source>
        <dbReference type="EMBL" id="KRO97204.1"/>
    </source>
</evidence>
<comment type="similarity">
    <text evidence="2 12">Belongs to the RNA methyltransferase RsmE family.</text>
</comment>
<dbReference type="Pfam" id="PF04452">
    <property type="entry name" value="Methyltrans_RNA"/>
    <property type="match status" value="1"/>
</dbReference>
<reference evidence="15 16" key="1">
    <citation type="submission" date="2015-10" db="EMBL/GenBank/DDBJ databases">
        <title>Metagenome-Assembled Genomes uncover a global brackish microbiome.</title>
        <authorList>
            <person name="Hugerth L.W."/>
            <person name="Larsson J."/>
            <person name="Alneberg J."/>
            <person name="Lindh M.V."/>
            <person name="Legrand C."/>
            <person name="Pinhassi J."/>
            <person name="Andersson A.F."/>
        </authorList>
    </citation>
    <scope>NUCLEOTIDE SEQUENCE [LARGE SCALE GENOMIC DNA]</scope>
    <source>
        <strain evidence="15">BACL26 MAG-121220-bin70</strain>
    </source>
</reference>
<evidence type="ECO:0000313" key="16">
    <source>
        <dbReference type="Proteomes" id="UP000051213"/>
    </source>
</evidence>
<dbReference type="NCBIfam" id="TIGR00046">
    <property type="entry name" value="RsmE family RNA methyltransferase"/>
    <property type="match status" value="1"/>
</dbReference>
<dbReference type="SUPFAM" id="SSF75217">
    <property type="entry name" value="alpha/beta knot"/>
    <property type="match status" value="1"/>
</dbReference>
<sequence>MRIPRLYTPQALASGSLIDLDEASSRHLVSVLRMSAGQQVILFNGLGGEYSGELSNVRKNTASVSVSKFIDSDRESPLKVHLAIGVSRGDRMDWIVQKATELGVCSITPLFTERTEVKLNAERLNKKNRHWQQVAISACEQCQRTLVPLVSPAIALTQWVAVDNDSLKLVLHHRAENRLTALNKDSNLVSLLVGPEGGLSDSEIDLSLNYGFKALALGPRVLRTETAPLAALSILQSLWGDMG</sequence>
<evidence type="ECO:0000259" key="13">
    <source>
        <dbReference type="Pfam" id="PF04452"/>
    </source>
</evidence>
<dbReference type="Gene3D" id="2.40.240.20">
    <property type="entry name" value="Hypothetical PUA domain-like, domain 1"/>
    <property type="match status" value="1"/>
</dbReference>
<gene>
    <name evidence="15" type="ORF">ABS24_05500</name>
</gene>
<dbReference type="EC" id="2.1.1.193" evidence="3 12"/>
<feature type="domain" description="Ribosomal RNA small subunit methyltransferase E methyltransferase" evidence="13">
    <location>
        <begin position="75"/>
        <end position="236"/>
    </location>
</feature>
<dbReference type="Pfam" id="PF20260">
    <property type="entry name" value="PUA_4"/>
    <property type="match status" value="1"/>
</dbReference>
<dbReference type="Proteomes" id="UP000051213">
    <property type="component" value="Unassembled WGS sequence"/>
</dbReference>
<keyword evidence="8 12" id="KW-0808">Transferase</keyword>
<comment type="caution">
    <text evidence="15">The sequence shown here is derived from an EMBL/GenBank/DDBJ whole genome shotgun (WGS) entry which is preliminary data.</text>
</comment>
<keyword evidence="5 12" id="KW-0963">Cytoplasm</keyword>
<accession>A0A0R2UDA4</accession>
<dbReference type="InterPro" id="IPR046886">
    <property type="entry name" value="RsmE_MTase_dom"/>
</dbReference>
<dbReference type="InterPro" id="IPR046887">
    <property type="entry name" value="RsmE_PUA-like"/>
</dbReference>
<evidence type="ECO:0000256" key="2">
    <source>
        <dbReference type="ARBA" id="ARBA00005528"/>
    </source>
</evidence>
<dbReference type="GO" id="GO:0070042">
    <property type="term" value="F:rRNA (uridine-N3-)-methyltransferase activity"/>
    <property type="evidence" value="ECO:0007669"/>
    <property type="project" value="TreeGrafter"/>
</dbReference>
<dbReference type="Gene3D" id="3.40.1280.10">
    <property type="match status" value="1"/>
</dbReference>
<dbReference type="PIRSF" id="PIRSF015601">
    <property type="entry name" value="MTase_slr0722"/>
    <property type="match status" value="1"/>
</dbReference>
<comment type="function">
    <text evidence="10 12">Specifically methylates the N3 position of the uracil ring of uridine 1498 (m3U1498) in 16S rRNA. Acts on the fully assembled 30S ribosomal subunit.</text>
</comment>
<comment type="catalytic activity">
    <reaction evidence="11 12">
        <text>uridine(1498) in 16S rRNA + S-adenosyl-L-methionine = N(3)-methyluridine(1498) in 16S rRNA + S-adenosyl-L-homocysteine + H(+)</text>
        <dbReference type="Rhea" id="RHEA:42920"/>
        <dbReference type="Rhea" id="RHEA-COMP:10283"/>
        <dbReference type="Rhea" id="RHEA-COMP:10284"/>
        <dbReference type="ChEBI" id="CHEBI:15378"/>
        <dbReference type="ChEBI" id="CHEBI:57856"/>
        <dbReference type="ChEBI" id="CHEBI:59789"/>
        <dbReference type="ChEBI" id="CHEBI:65315"/>
        <dbReference type="ChEBI" id="CHEBI:74502"/>
        <dbReference type="EC" id="2.1.1.193"/>
    </reaction>
</comment>
<proteinExistence type="inferred from homology"/>
<keyword evidence="7 12" id="KW-0489">Methyltransferase</keyword>
<evidence type="ECO:0000259" key="14">
    <source>
        <dbReference type="Pfam" id="PF20260"/>
    </source>
</evidence>
<evidence type="ECO:0000256" key="6">
    <source>
        <dbReference type="ARBA" id="ARBA00022552"/>
    </source>
</evidence>
<dbReference type="PANTHER" id="PTHR30027">
    <property type="entry name" value="RIBOSOMAL RNA SMALL SUBUNIT METHYLTRANSFERASE E"/>
    <property type="match status" value="1"/>
</dbReference>
<dbReference type="GO" id="GO:0070475">
    <property type="term" value="P:rRNA base methylation"/>
    <property type="evidence" value="ECO:0007669"/>
    <property type="project" value="TreeGrafter"/>
</dbReference>
<dbReference type="AlphaFoldDB" id="A0A0R2UDA4"/>
<comment type="subcellular location">
    <subcellularLocation>
        <location evidence="1 12">Cytoplasm</location>
    </subcellularLocation>
</comment>
<evidence type="ECO:0000256" key="10">
    <source>
        <dbReference type="ARBA" id="ARBA00025699"/>
    </source>
</evidence>
<keyword evidence="9 12" id="KW-0949">S-adenosyl-L-methionine</keyword>
<name>A0A0R2UDA4_9GAMM</name>
<evidence type="ECO:0000256" key="3">
    <source>
        <dbReference type="ARBA" id="ARBA00012328"/>
    </source>
</evidence>
<dbReference type="SUPFAM" id="SSF88697">
    <property type="entry name" value="PUA domain-like"/>
    <property type="match status" value="1"/>
</dbReference>
<dbReference type="InterPro" id="IPR015947">
    <property type="entry name" value="PUA-like_sf"/>
</dbReference>
<evidence type="ECO:0000256" key="9">
    <source>
        <dbReference type="ARBA" id="ARBA00022691"/>
    </source>
</evidence>
<dbReference type="PANTHER" id="PTHR30027:SF3">
    <property type="entry name" value="16S RRNA (URACIL(1498)-N(3))-METHYLTRANSFERASE"/>
    <property type="match status" value="1"/>
</dbReference>
<dbReference type="EMBL" id="LICA01000012">
    <property type="protein sequence ID" value="KRO97204.1"/>
    <property type="molecule type" value="Genomic_DNA"/>
</dbReference>
<dbReference type="InterPro" id="IPR006700">
    <property type="entry name" value="RsmE"/>
</dbReference>
<dbReference type="NCBIfam" id="NF008692">
    <property type="entry name" value="PRK11713.1-5"/>
    <property type="match status" value="1"/>
</dbReference>
<organism evidence="15 16">
    <name type="scientific">SAR92 bacterium BACL26 MAG-121220-bin70</name>
    <dbReference type="NCBI Taxonomy" id="1655626"/>
    <lineage>
        <taxon>Bacteria</taxon>
        <taxon>Pseudomonadati</taxon>
        <taxon>Pseudomonadota</taxon>
        <taxon>Gammaproteobacteria</taxon>
        <taxon>Cellvibrionales</taxon>
        <taxon>Porticoccaceae</taxon>
        <taxon>SAR92 clade</taxon>
    </lineage>
</organism>
<evidence type="ECO:0000256" key="5">
    <source>
        <dbReference type="ARBA" id="ARBA00022490"/>
    </source>
</evidence>
<dbReference type="InterPro" id="IPR029026">
    <property type="entry name" value="tRNA_m1G_MTases_N"/>
</dbReference>
<keyword evidence="6 12" id="KW-0698">rRNA processing</keyword>
<dbReference type="InterPro" id="IPR029028">
    <property type="entry name" value="Alpha/beta_knot_MTases"/>
</dbReference>
<evidence type="ECO:0000256" key="1">
    <source>
        <dbReference type="ARBA" id="ARBA00004496"/>
    </source>
</evidence>
<protein>
    <recommendedName>
        <fullName evidence="4 12">Ribosomal RNA small subunit methyltransferase E</fullName>
        <ecNumber evidence="3 12">2.1.1.193</ecNumber>
    </recommendedName>
</protein>
<evidence type="ECO:0000256" key="12">
    <source>
        <dbReference type="PIRNR" id="PIRNR015601"/>
    </source>
</evidence>
<dbReference type="CDD" id="cd18084">
    <property type="entry name" value="RsmE-like"/>
    <property type="match status" value="1"/>
</dbReference>
<evidence type="ECO:0000256" key="4">
    <source>
        <dbReference type="ARBA" id="ARBA00013673"/>
    </source>
</evidence>
<feature type="domain" description="Ribosomal RNA small subunit methyltransferase E PUA-like" evidence="14">
    <location>
        <begin position="20"/>
        <end position="66"/>
    </location>
</feature>